<protein>
    <submittedName>
        <fullName evidence="3">Uncharacterized protein LOC107489135</fullName>
    </submittedName>
</protein>
<sequence>MGDRETGRSYVVSMAAERIGLEDLMAQFLPKASKDSSATHSVEHSTSPSAEVHSALPPPKSAGPIVTAGSSSSGVVPLEAEPAGRGSDVAIIDNPRKWKSAFSPEGSLTVMEKNFDIGGFIDSTRVWYRRVLS</sequence>
<accession>A0A9C6WUC5</accession>
<dbReference type="Proteomes" id="UP000515211">
    <property type="component" value="Chromosome 5"/>
</dbReference>
<dbReference type="KEGG" id="adu:107489135"/>
<dbReference type="RefSeq" id="XP_052118310.1">
    <property type="nucleotide sequence ID" value="XM_052262350.1"/>
</dbReference>
<name>A0A9C6WUC5_ARADU</name>
<evidence type="ECO:0000256" key="1">
    <source>
        <dbReference type="SAM" id="MobiDB-lite"/>
    </source>
</evidence>
<organism evidence="2 3">
    <name type="scientific">Arachis duranensis</name>
    <name type="common">Wild peanut</name>
    <dbReference type="NCBI Taxonomy" id="130453"/>
    <lineage>
        <taxon>Eukaryota</taxon>
        <taxon>Viridiplantae</taxon>
        <taxon>Streptophyta</taxon>
        <taxon>Embryophyta</taxon>
        <taxon>Tracheophyta</taxon>
        <taxon>Spermatophyta</taxon>
        <taxon>Magnoliopsida</taxon>
        <taxon>eudicotyledons</taxon>
        <taxon>Gunneridae</taxon>
        <taxon>Pentapetalae</taxon>
        <taxon>rosids</taxon>
        <taxon>fabids</taxon>
        <taxon>Fabales</taxon>
        <taxon>Fabaceae</taxon>
        <taxon>Papilionoideae</taxon>
        <taxon>50 kb inversion clade</taxon>
        <taxon>dalbergioids sensu lato</taxon>
        <taxon>Dalbergieae</taxon>
        <taxon>Pterocarpus clade</taxon>
        <taxon>Arachis</taxon>
    </lineage>
</organism>
<evidence type="ECO:0000313" key="3">
    <source>
        <dbReference type="RefSeq" id="XP_052118310.1"/>
    </source>
</evidence>
<dbReference type="GeneID" id="107489135"/>
<reference evidence="3" key="2">
    <citation type="submission" date="2025-08" db="UniProtKB">
        <authorList>
            <consortium name="RefSeq"/>
        </authorList>
    </citation>
    <scope>IDENTIFICATION</scope>
    <source>
        <tissue evidence="3">Whole plant</tissue>
    </source>
</reference>
<feature type="region of interest" description="Disordered" evidence="1">
    <location>
        <begin position="32"/>
        <end position="88"/>
    </location>
</feature>
<keyword evidence="2" id="KW-1185">Reference proteome</keyword>
<evidence type="ECO:0000313" key="2">
    <source>
        <dbReference type="Proteomes" id="UP000515211"/>
    </source>
</evidence>
<gene>
    <name evidence="3" type="primary">LOC107489135</name>
</gene>
<proteinExistence type="predicted"/>
<feature type="compositionally biased region" description="Polar residues" evidence="1">
    <location>
        <begin position="35"/>
        <end position="49"/>
    </location>
</feature>
<dbReference type="AlphaFoldDB" id="A0A9C6WUC5"/>
<reference evidence="2" key="1">
    <citation type="journal article" date="2016" name="Nat. Genet.">
        <title>The genome sequences of Arachis duranensis and Arachis ipaensis, the diploid ancestors of cultivated peanut.</title>
        <authorList>
            <person name="Bertioli D.J."/>
            <person name="Cannon S.B."/>
            <person name="Froenicke L."/>
            <person name="Huang G."/>
            <person name="Farmer A.D."/>
            <person name="Cannon E.K."/>
            <person name="Liu X."/>
            <person name="Gao D."/>
            <person name="Clevenger J."/>
            <person name="Dash S."/>
            <person name="Ren L."/>
            <person name="Moretzsohn M.C."/>
            <person name="Shirasawa K."/>
            <person name="Huang W."/>
            <person name="Vidigal B."/>
            <person name="Abernathy B."/>
            <person name="Chu Y."/>
            <person name="Niederhuth C.E."/>
            <person name="Umale P."/>
            <person name="Araujo A.C."/>
            <person name="Kozik A."/>
            <person name="Kim K.D."/>
            <person name="Burow M.D."/>
            <person name="Varshney R.K."/>
            <person name="Wang X."/>
            <person name="Zhang X."/>
            <person name="Barkley N."/>
            <person name="Guimaraes P.M."/>
            <person name="Isobe S."/>
            <person name="Guo B."/>
            <person name="Liao B."/>
            <person name="Stalker H.T."/>
            <person name="Schmitz R.J."/>
            <person name="Scheffler B.E."/>
            <person name="Leal-Bertioli S.C."/>
            <person name="Xun X."/>
            <person name="Jackson S.A."/>
            <person name="Michelmore R."/>
            <person name="Ozias-Akins P."/>
        </authorList>
    </citation>
    <scope>NUCLEOTIDE SEQUENCE [LARGE SCALE GENOMIC DNA]</scope>
    <source>
        <strain evidence="2">cv. V14167</strain>
    </source>
</reference>